<proteinExistence type="predicted"/>
<evidence type="ECO:0000256" key="5">
    <source>
        <dbReference type="ARBA" id="ARBA00022741"/>
    </source>
</evidence>
<dbReference type="InterPro" id="IPR036890">
    <property type="entry name" value="HATPase_C_sf"/>
</dbReference>
<dbReference type="InterPro" id="IPR011623">
    <property type="entry name" value="7TMR_DISM_rcpt_extracell_dom1"/>
</dbReference>
<gene>
    <name evidence="12" type="ORF">SMGD1_1664</name>
</gene>
<dbReference type="SMART" id="SM00387">
    <property type="entry name" value="HATPase_c"/>
    <property type="match status" value="1"/>
</dbReference>
<evidence type="ECO:0000256" key="4">
    <source>
        <dbReference type="ARBA" id="ARBA00022679"/>
    </source>
</evidence>
<dbReference type="STRING" id="929558.SMGD1_1664"/>
<keyword evidence="13" id="KW-1185">Reference proteome</keyword>
<dbReference type="Pfam" id="PF07695">
    <property type="entry name" value="7TMR-DISM_7TM"/>
    <property type="match status" value="1"/>
</dbReference>
<reference evidence="12 13" key="1">
    <citation type="journal article" date="2012" name="Proc. Natl. Acad. Sci. U.S.A.">
        <title>Genome and physiology of a model Epsilonproteobacterium responsible for sulfide detoxification in marine oxygen depletion zones.</title>
        <authorList>
            <person name="Grote J."/>
            <person name="Schott T."/>
            <person name="Bruckner C.G."/>
            <person name="Glockner F.O."/>
            <person name="Jost G."/>
            <person name="Teeling H."/>
            <person name="Labrenz M."/>
            <person name="Jurgens K."/>
        </authorList>
    </citation>
    <scope>NUCLEOTIDE SEQUENCE [LARGE SCALE GENOMIC DNA]</scope>
    <source>
        <strain evidence="12 13">GD1</strain>
    </source>
</reference>
<dbReference type="PATRIC" id="fig|929558.5.peg.1655"/>
<name>B6BI35_SULGG</name>
<dbReference type="Pfam" id="PF02518">
    <property type="entry name" value="HATPase_c"/>
    <property type="match status" value="1"/>
</dbReference>
<dbReference type="HOGENOM" id="CLU_027703_0_0_7"/>
<dbReference type="InterPro" id="IPR003594">
    <property type="entry name" value="HATPase_dom"/>
</dbReference>
<dbReference type="SUPFAM" id="SSF47384">
    <property type="entry name" value="Homodimeric domain of signal transducing histidine kinase"/>
    <property type="match status" value="1"/>
</dbReference>
<feature type="signal peptide" evidence="10">
    <location>
        <begin position="1"/>
        <end position="21"/>
    </location>
</feature>
<keyword evidence="9" id="KW-0472">Membrane</keyword>
<dbReference type="Proteomes" id="UP000006431">
    <property type="component" value="Unassembled WGS sequence"/>
</dbReference>
<accession>H1FUZ4</accession>
<dbReference type="EMBL" id="AFRZ01000001">
    <property type="protein sequence ID" value="EHP30188.1"/>
    <property type="molecule type" value="Genomic_DNA"/>
</dbReference>
<organism evidence="12 13">
    <name type="scientific">Sulfurimonas gotlandica (strain DSM 19862 / JCM 16533 / GD1)</name>
    <dbReference type="NCBI Taxonomy" id="929558"/>
    <lineage>
        <taxon>Bacteria</taxon>
        <taxon>Pseudomonadati</taxon>
        <taxon>Campylobacterota</taxon>
        <taxon>Epsilonproteobacteria</taxon>
        <taxon>Campylobacterales</taxon>
        <taxon>Sulfurimonadaceae</taxon>
        <taxon>Sulfurimonas</taxon>
    </lineage>
</organism>
<sequence>MKHIFILLFLTAFLFSNDVLTINQNETAYELGQSIDYYVDEKGNQTLEDIRSEKFISHHEPIPNFGFSTQTYWFKLQYNYVELMKSKEWWLNIDYALLDFVDIYVFDEKENLLIHKESGDLNSEAKRDVEQNKLLFSLPTESLGTYTLYMKVKTTGSMFVPMQIISSKPLLETTHLNQTLTGMYYGILFILILYNSVIYIYTREKIYILYVSFVISYALWQLSFDGLGMLYLWQDSQWMKEKSTVLFIYSSTFLLMLFSQTLLKAKTNIPRYNKYVLQPLRYISAVGILASIVLPYNNTIILGAVLATGVPAALFIAGLMVIKKDYYSIRLFVLGWGIFLIGTILFTLSKFNLMSGYIIMKYAQQIASVIDMILLSGALAERFKRLQDEYTYKLKNHNKNLQNAVTDALKLERKKDKILIEQSRLASIGEMIEQIAHQWRQPLNDLGLLNQNLYFKQQLGTLEDDDFIKTHNSIDSTIKYMSDTIDDFRNYYKSDKEEETYQLSSAIESILSIVRPTLEHSGIQVTLKLDYEVNVRNVKNELQQVLLIILNNAKDAMIINAIEDKKITIEVTADEKNAYIHIGDNGGGVPEDIKAKIYDPYFTTKFTGQGTGIGLYMSKIIIEKNMHGYLSLKNLDDGACFSVKLPLA</sequence>
<dbReference type="GO" id="GO:0000155">
    <property type="term" value="F:phosphorelay sensor kinase activity"/>
    <property type="evidence" value="ECO:0007669"/>
    <property type="project" value="InterPro"/>
</dbReference>
<evidence type="ECO:0000256" key="2">
    <source>
        <dbReference type="ARBA" id="ARBA00012438"/>
    </source>
</evidence>
<keyword evidence="8" id="KW-0902">Two-component regulatory system</keyword>
<comment type="caution">
    <text evidence="12">The sequence shown here is derived from an EMBL/GenBank/DDBJ whole genome shotgun (WGS) entry which is preliminary data.</text>
</comment>
<dbReference type="AlphaFoldDB" id="B6BI35"/>
<dbReference type="Gene3D" id="2.60.40.2380">
    <property type="match status" value="1"/>
</dbReference>
<evidence type="ECO:0000256" key="9">
    <source>
        <dbReference type="SAM" id="Phobius"/>
    </source>
</evidence>
<feature type="transmembrane region" description="Helical" evidence="9">
    <location>
        <begin position="182"/>
        <end position="201"/>
    </location>
</feature>
<dbReference type="InterPro" id="IPR005467">
    <property type="entry name" value="His_kinase_dom"/>
</dbReference>
<feature type="transmembrane region" description="Helical" evidence="9">
    <location>
        <begin position="245"/>
        <end position="263"/>
    </location>
</feature>
<keyword evidence="7" id="KW-0067">ATP-binding</keyword>
<evidence type="ECO:0000313" key="12">
    <source>
        <dbReference type="EMBL" id="EHP30188.1"/>
    </source>
</evidence>
<keyword evidence="6 12" id="KW-0418">Kinase</keyword>
<evidence type="ECO:0000256" key="1">
    <source>
        <dbReference type="ARBA" id="ARBA00000085"/>
    </source>
</evidence>
<evidence type="ECO:0000256" key="8">
    <source>
        <dbReference type="ARBA" id="ARBA00023012"/>
    </source>
</evidence>
<dbReference type="Gene3D" id="3.30.565.10">
    <property type="entry name" value="Histidine kinase-like ATPase, C-terminal domain"/>
    <property type="match status" value="1"/>
</dbReference>
<feature type="transmembrane region" description="Helical" evidence="9">
    <location>
        <begin position="275"/>
        <end position="294"/>
    </location>
</feature>
<feature type="transmembrane region" description="Helical" evidence="9">
    <location>
        <begin position="300"/>
        <end position="322"/>
    </location>
</feature>
<dbReference type="Gene3D" id="1.10.287.130">
    <property type="match status" value="1"/>
</dbReference>
<dbReference type="PANTHER" id="PTHR43065">
    <property type="entry name" value="SENSOR HISTIDINE KINASE"/>
    <property type="match status" value="1"/>
</dbReference>
<feature type="chain" id="PRO_5002840451" description="histidine kinase" evidence="10">
    <location>
        <begin position="22"/>
        <end position="648"/>
    </location>
</feature>
<dbReference type="PRINTS" id="PR00344">
    <property type="entry name" value="BCTRLSENSOR"/>
</dbReference>
<dbReference type="RefSeq" id="WP_008336145.1">
    <property type="nucleotide sequence ID" value="NZ_AFRZ01000001.1"/>
</dbReference>
<dbReference type="PANTHER" id="PTHR43065:SF10">
    <property type="entry name" value="PEROXIDE STRESS-ACTIVATED HISTIDINE KINASE MAK3"/>
    <property type="match status" value="1"/>
</dbReference>
<keyword evidence="9" id="KW-1133">Transmembrane helix</keyword>
<dbReference type="GO" id="GO:0005524">
    <property type="term" value="F:ATP binding"/>
    <property type="evidence" value="ECO:0007669"/>
    <property type="project" value="UniProtKB-KW"/>
</dbReference>
<dbReference type="InterPro" id="IPR036097">
    <property type="entry name" value="HisK_dim/P_sf"/>
</dbReference>
<evidence type="ECO:0000256" key="7">
    <source>
        <dbReference type="ARBA" id="ARBA00022840"/>
    </source>
</evidence>
<dbReference type="InterPro" id="IPR011622">
    <property type="entry name" value="7TMR_DISM_rcpt_extracell_dom2"/>
</dbReference>
<dbReference type="eggNOG" id="COG4191">
    <property type="taxonomic scope" value="Bacteria"/>
</dbReference>
<evidence type="ECO:0000313" key="13">
    <source>
        <dbReference type="Proteomes" id="UP000006431"/>
    </source>
</evidence>
<dbReference type="PROSITE" id="PS50109">
    <property type="entry name" value="HIS_KIN"/>
    <property type="match status" value="1"/>
</dbReference>
<accession>B6BI35</accession>
<keyword evidence="9" id="KW-0812">Transmembrane</keyword>
<dbReference type="OrthoDB" id="9805967at2"/>
<keyword evidence="5" id="KW-0547">Nucleotide-binding</keyword>
<protein>
    <recommendedName>
        <fullName evidence="2">histidine kinase</fullName>
        <ecNumber evidence="2">2.7.13.3</ecNumber>
    </recommendedName>
</protein>
<evidence type="ECO:0000256" key="3">
    <source>
        <dbReference type="ARBA" id="ARBA00022553"/>
    </source>
</evidence>
<evidence type="ECO:0000256" key="10">
    <source>
        <dbReference type="SAM" id="SignalP"/>
    </source>
</evidence>
<evidence type="ECO:0000259" key="11">
    <source>
        <dbReference type="PROSITE" id="PS50109"/>
    </source>
</evidence>
<keyword evidence="10" id="KW-0732">Signal</keyword>
<dbReference type="EC" id="2.7.13.3" evidence="2"/>
<evidence type="ECO:0000256" key="6">
    <source>
        <dbReference type="ARBA" id="ARBA00022777"/>
    </source>
</evidence>
<dbReference type="Pfam" id="PF07696">
    <property type="entry name" value="7TMR-DISMED2"/>
    <property type="match status" value="1"/>
</dbReference>
<dbReference type="InterPro" id="IPR004358">
    <property type="entry name" value="Sig_transdc_His_kin-like_C"/>
</dbReference>
<feature type="transmembrane region" description="Helical" evidence="9">
    <location>
        <begin position="208"/>
        <end position="233"/>
    </location>
</feature>
<feature type="domain" description="Histidine kinase" evidence="11">
    <location>
        <begin position="434"/>
        <end position="648"/>
    </location>
</feature>
<keyword evidence="3" id="KW-0597">Phosphoprotein</keyword>
<keyword evidence="4" id="KW-0808">Transferase</keyword>
<comment type="catalytic activity">
    <reaction evidence="1">
        <text>ATP + protein L-histidine = ADP + protein N-phospho-L-histidine.</text>
        <dbReference type="EC" id="2.7.13.3"/>
    </reaction>
</comment>
<feature type="transmembrane region" description="Helical" evidence="9">
    <location>
        <begin position="329"/>
        <end position="350"/>
    </location>
</feature>
<dbReference type="SUPFAM" id="SSF55874">
    <property type="entry name" value="ATPase domain of HSP90 chaperone/DNA topoisomerase II/histidine kinase"/>
    <property type="match status" value="1"/>
</dbReference>